<dbReference type="AlphaFoldDB" id="A0A1Z4JRH0"/>
<evidence type="ECO:0000313" key="1">
    <source>
        <dbReference type="EMBL" id="BAY59258.1"/>
    </source>
</evidence>
<dbReference type="EMBL" id="AP018204">
    <property type="protein sequence ID" value="BAY59258.1"/>
    <property type="molecule type" value="Genomic_DNA"/>
</dbReference>
<geneLocation type="plasmid" evidence="1">
    <name>plasmid1</name>
</geneLocation>
<dbReference type="Proteomes" id="UP000217895">
    <property type="component" value="Plasmid Plasmid1 dna"/>
</dbReference>
<keyword evidence="1" id="KW-0614">Plasmid</keyword>
<reference evidence="1 2" key="1">
    <citation type="submission" date="2017-06" db="EMBL/GenBank/DDBJ databases">
        <title>Genome sequencing of cyanobaciteial culture collection at National Institute for Environmental Studies (NIES).</title>
        <authorList>
            <person name="Hirose Y."/>
            <person name="Shimura Y."/>
            <person name="Fujisawa T."/>
            <person name="Nakamura Y."/>
            <person name="Kawachi M."/>
        </authorList>
    </citation>
    <scope>NUCLEOTIDE SEQUENCE [LARGE SCALE GENOMIC DNA]</scope>
    <source>
        <strain evidence="1 2">NIES-2135</strain>
        <plasmid evidence="2">Plasmid Plasmid1 dna</plasmid>
    </source>
</reference>
<evidence type="ECO:0000313" key="2">
    <source>
        <dbReference type="Proteomes" id="UP000217895"/>
    </source>
</evidence>
<organism evidence="1 2">
    <name type="scientific">Leptolyngbya boryana NIES-2135</name>
    <dbReference type="NCBI Taxonomy" id="1973484"/>
    <lineage>
        <taxon>Bacteria</taxon>
        <taxon>Bacillati</taxon>
        <taxon>Cyanobacteriota</taxon>
        <taxon>Cyanophyceae</taxon>
        <taxon>Leptolyngbyales</taxon>
        <taxon>Leptolyngbyaceae</taxon>
        <taxon>Leptolyngbya group</taxon>
        <taxon>Leptolyngbya</taxon>
    </lineage>
</organism>
<gene>
    <name evidence="1" type="ORF">NIES2135_61350</name>
</gene>
<name>A0A1Z4JRH0_LEPBY</name>
<protein>
    <submittedName>
        <fullName evidence="1">Uncharacterized protein</fullName>
    </submittedName>
</protein>
<accession>A0A1Z4JRH0</accession>
<keyword evidence="2" id="KW-1185">Reference proteome</keyword>
<proteinExistence type="predicted"/>
<sequence length="560" mass="63883">MATLPPAVFNPFEPIQFTELLTTLNPNYLPHILSIGCGIDSLSLLIEYIENPASRDFPLENLIVVHAVVGGESAQTRQLMEDVFFPLCRQHNIWMIQVCRNGEYEKDGITILSSTRQPTTFYLRGDYSLFVHLIMSGTVPQRGGSSRLCTLKFKGWVIDAIAQLLFGDSPRKRFIGFNADEAKRVKTEQSIHSAPYYLIGYNADETGRLKDRSYGDAQPYDYAIGFNADEAGRIKESKQRRQIFRFPLIEMGHGRKWCEQRVNDFVSRFTQGRMTQGKKSFCVNGCPFSECNGKQRERGNNTHGDLRQDWLNEPEYGGEAAFIEHMALALNDNQPLYKTQLVIDILRESENAAAIAHYELLLAGAWVSAVIPSFERLIDSAIAAQTSRRQTKKPESARLQAFIERTAAQVEHLRQGKTWAVYCVRRMFTRSPDATKKDPKPFRQTRILFQGQQDECDRFLAEVAQRYAATPVMEKLSRRFWTIQRPAGKNPPRPFVEEMLVVCPATVVQKQRIEPSEYDLKWLGITGSHPHILGIDLPHDVPPTNTRLRVSRIRASLRTR</sequence>